<feature type="transmembrane region" description="Helical" evidence="2">
    <location>
        <begin position="23"/>
        <end position="44"/>
    </location>
</feature>
<gene>
    <name evidence="3" type="primary">N19M</name>
    <name evidence="3" type="ORF">H2201_003697</name>
</gene>
<evidence type="ECO:0000256" key="1">
    <source>
        <dbReference type="SAM" id="MobiDB-lite"/>
    </source>
</evidence>
<dbReference type="Proteomes" id="UP001172684">
    <property type="component" value="Unassembled WGS sequence"/>
</dbReference>
<dbReference type="EMBL" id="JAPDRL010000021">
    <property type="protein sequence ID" value="KAJ9666263.1"/>
    <property type="molecule type" value="Genomic_DNA"/>
</dbReference>
<protein>
    <submittedName>
        <fullName evidence="3">N19m, NADH-ubiquinone oxidoreductase 9.5 kDa subunit</fullName>
    </submittedName>
</protein>
<keyword evidence="4" id="KW-1185">Reference proteome</keyword>
<organism evidence="3 4">
    <name type="scientific">Coniosporium apollinis</name>
    <dbReference type="NCBI Taxonomy" id="61459"/>
    <lineage>
        <taxon>Eukaryota</taxon>
        <taxon>Fungi</taxon>
        <taxon>Dikarya</taxon>
        <taxon>Ascomycota</taxon>
        <taxon>Pezizomycotina</taxon>
        <taxon>Dothideomycetes</taxon>
        <taxon>Dothideomycetes incertae sedis</taxon>
        <taxon>Coniosporium</taxon>
    </lineage>
</organism>
<keyword evidence="2" id="KW-1133">Transmembrane helix</keyword>
<evidence type="ECO:0000256" key="2">
    <source>
        <dbReference type="SAM" id="Phobius"/>
    </source>
</evidence>
<dbReference type="PANTHER" id="PTHR38488:SF1">
    <property type="entry name" value="OXIDOREDUCTASE 9.5 KDA SUBUNIT, PUTATIVE (AFU_ORTHOLOGUE AFUA_5G08980)-RELATED"/>
    <property type="match status" value="1"/>
</dbReference>
<proteinExistence type="predicted"/>
<evidence type="ECO:0000313" key="3">
    <source>
        <dbReference type="EMBL" id="KAJ9666263.1"/>
    </source>
</evidence>
<comment type="caution">
    <text evidence="3">The sequence shown here is derived from an EMBL/GenBank/DDBJ whole genome shotgun (WGS) entry which is preliminary data.</text>
</comment>
<reference evidence="3" key="1">
    <citation type="submission" date="2022-10" db="EMBL/GenBank/DDBJ databases">
        <title>Culturing micro-colonial fungi from biological soil crusts in the Mojave desert and describing Neophaeococcomyces mojavensis, and introducing the new genera and species Taxawa tesnikishii.</title>
        <authorList>
            <person name="Kurbessoian T."/>
            <person name="Stajich J.E."/>
        </authorList>
    </citation>
    <scope>NUCLEOTIDE SEQUENCE</scope>
    <source>
        <strain evidence="3">TK_1</strain>
    </source>
</reference>
<dbReference type="PANTHER" id="PTHR38488">
    <property type="entry name" value="OXIDOREDUCTASE 9.5 KDA SUBUNIT, PUTATIVE (AFU_ORTHOLOGUE AFUA_5G08980)-RELATED"/>
    <property type="match status" value="1"/>
</dbReference>
<dbReference type="InterPro" id="IPR039961">
    <property type="entry name" value="Nuo9.5"/>
</dbReference>
<keyword evidence="2" id="KW-0812">Transmembrane</keyword>
<dbReference type="CDD" id="cd22903">
    <property type="entry name" value="NI9M"/>
    <property type="match status" value="1"/>
</dbReference>
<evidence type="ECO:0000313" key="4">
    <source>
        <dbReference type="Proteomes" id="UP001172684"/>
    </source>
</evidence>
<feature type="compositionally biased region" description="Pro residues" evidence="1">
    <location>
        <begin position="53"/>
        <end position="64"/>
    </location>
</feature>
<sequence>MSTPRFWRQPLSYLRWASHEKPAIFYSFVVGGMGPVMMVVVPPIRARLGDGPKPPIPLTYPIPKGPRKMPEGYDD</sequence>
<keyword evidence="2" id="KW-0472">Membrane</keyword>
<name>A0ABQ9P063_9PEZI</name>
<feature type="region of interest" description="Disordered" evidence="1">
    <location>
        <begin position="53"/>
        <end position="75"/>
    </location>
</feature>
<accession>A0ABQ9P063</accession>